<dbReference type="EMBL" id="JAAGPU010000006">
    <property type="protein sequence ID" value="NEU04280.1"/>
    <property type="molecule type" value="Genomic_DNA"/>
</dbReference>
<organism evidence="13 14">
    <name type="scientific">Clostridium senegalense</name>
    <dbReference type="NCBI Taxonomy" id="1465809"/>
    <lineage>
        <taxon>Bacteria</taxon>
        <taxon>Bacillati</taxon>
        <taxon>Bacillota</taxon>
        <taxon>Clostridia</taxon>
        <taxon>Eubacteriales</taxon>
        <taxon>Clostridiaceae</taxon>
        <taxon>Clostridium</taxon>
    </lineage>
</organism>
<feature type="coiled-coil region" evidence="11">
    <location>
        <begin position="3"/>
        <end position="30"/>
    </location>
</feature>
<keyword evidence="11" id="KW-0175">Coiled coil</keyword>
<evidence type="ECO:0000256" key="2">
    <source>
        <dbReference type="ARBA" id="ARBA00004141"/>
    </source>
</evidence>
<keyword evidence="14" id="KW-1185">Reference proteome</keyword>
<keyword evidence="9" id="KW-0902">Two-component regulatory system</keyword>
<evidence type="ECO:0000256" key="10">
    <source>
        <dbReference type="ARBA" id="ARBA00023136"/>
    </source>
</evidence>
<gene>
    <name evidence="13" type="ORF">G3M99_05265</name>
</gene>
<evidence type="ECO:0000256" key="7">
    <source>
        <dbReference type="ARBA" id="ARBA00022777"/>
    </source>
</evidence>
<dbReference type="EC" id="2.7.13.3" evidence="3"/>
<dbReference type="InterPro" id="IPR036097">
    <property type="entry name" value="HisK_dim/P_sf"/>
</dbReference>
<dbReference type="SMART" id="SM00387">
    <property type="entry name" value="HATPase_c"/>
    <property type="match status" value="1"/>
</dbReference>
<evidence type="ECO:0000256" key="4">
    <source>
        <dbReference type="ARBA" id="ARBA00022553"/>
    </source>
</evidence>
<dbReference type="InterPro" id="IPR003594">
    <property type="entry name" value="HATPase_dom"/>
</dbReference>
<dbReference type="Gene3D" id="1.10.287.130">
    <property type="match status" value="1"/>
</dbReference>
<dbReference type="Pfam" id="PF02518">
    <property type="entry name" value="HATPase_c"/>
    <property type="match status" value="1"/>
</dbReference>
<name>A0A6M0H0H1_9CLOT</name>
<evidence type="ECO:0000256" key="3">
    <source>
        <dbReference type="ARBA" id="ARBA00012438"/>
    </source>
</evidence>
<keyword evidence="7 13" id="KW-0418">Kinase</keyword>
<evidence type="ECO:0000256" key="11">
    <source>
        <dbReference type="SAM" id="Coils"/>
    </source>
</evidence>
<dbReference type="InterPro" id="IPR008358">
    <property type="entry name" value="Sig_transdc_His_kin/Pase_MprB"/>
</dbReference>
<evidence type="ECO:0000256" key="9">
    <source>
        <dbReference type="ARBA" id="ARBA00023012"/>
    </source>
</evidence>
<dbReference type="PRINTS" id="PR01780">
    <property type="entry name" value="LANTIREGPROT"/>
</dbReference>
<dbReference type="InterPro" id="IPR036890">
    <property type="entry name" value="HATPase_C_sf"/>
</dbReference>
<dbReference type="CDD" id="cd00082">
    <property type="entry name" value="HisKA"/>
    <property type="match status" value="1"/>
</dbReference>
<accession>A0A6M0H0H1</accession>
<comment type="caution">
    <text evidence="13">The sequence shown here is derived from an EMBL/GenBank/DDBJ whole genome shotgun (WGS) entry which is preliminary data.</text>
</comment>
<comment type="subcellular location">
    <subcellularLocation>
        <location evidence="2">Membrane</location>
        <topology evidence="2">Multi-pass membrane protein</topology>
    </subcellularLocation>
</comment>
<sequence length="240" mass="27855">MEINSCLKSKQQLERNYKELEVELRQAIANMSHDLRTPLTSIKGYIQLIKDEGISKEEKNEYINIIEKRANSLQMLITSFYDLSRLQANEYNFNYEKVNVGNVLCEIISEFYEEFISKGLEPNISIDEKVECVISDKNAINRIFINLIQNILKHSKGEVSISLKRKGPYMDVEFKNYAPELTLYDASHMFDRFFTRDRMRTGQNTGLGLAITKSLVEKLGGNITSKLEDKYLYINILIKI</sequence>
<dbReference type="InterPro" id="IPR050398">
    <property type="entry name" value="HssS/ArlS-like"/>
</dbReference>
<keyword evidence="6" id="KW-0812">Transmembrane</keyword>
<evidence type="ECO:0000313" key="13">
    <source>
        <dbReference type="EMBL" id="NEU04280.1"/>
    </source>
</evidence>
<evidence type="ECO:0000313" key="14">
    <source>
        <dbReference type="Proteomes" id="UP000481872"/>
    </source>
</evidence>
<evidence type="ECO:0000256" key="5">
    <source>
        <dbReference type="ARBA" id="ARBA00022679"/>
    </source>
</evidence>
<dbReference type="PANTHER" id="PTHR45528:SF8">
    <property type="entry name" value="HISTIDINE KINASE"/>
    <property type="match status" value="1"/>
</dbReference>
<protein>
    <recommendedName>
        <fullName evidence="3">histidine kinase</fullName>
        <ecNumber evidence="3">2.7.13.3</ecNumber>
    </recommendedName>
</protein>
<evidence type="ECO:0000256" key="6">
    <source>
        <dbReference type="ARBA" id="ARBA00022692"/>
    </source>
</evidence>
<keyword evidence="5" id="KW-0808">Transferase</keyword>
<evidence type="ECO:0000259" key="12">
    <source>
        <dbReference type="PROSITE" id="PS50109"/>
    </source>
</evidence>
<evidence type="ECO:0000256" key="1">
    <source>
        <dbReference type="ARBA" id="ARBA00000085"/>
    </source>
</evidence>
<keyword evidence="10" id="KW-0472">Membrane</keyword>
<dbReference type="InterPro" id="IPR003661">
    <property type="entry name" value="HisK_dim/P_dom"/>
</dbReference>
<keyword evidence="8" id="KW-1133">Transmembrane helix</keyword>
<dbReference type="Pfam" id="PF00512">
    <property type="entry name" value="HisKA"/>
    <property type="match status" value="1"/>
</dbReference>
<proteinExistence type="predicted"/>
<dbReference type="GO" id="GO:0005886">
    <property type="term" value="C:plasma membrane"/>
    <property type="evidence" value="ECO:0007669"/>
    <property type="project" value="TreeGrafter"/>
</dbReference>
<dbReference type="SUPFAM" id="SSF47384">
    <property type="entry name" value="Homodimeric domain of signal transducing histidine kinase"/>
    <property type="match status" value="1"/>
</dbReference>
<feature type="domain" description="Histidine kinase" evidence="12">
    <location>
        <begin position="30"/>
        <end position="240"/>
    </location>
</feature>
<keyword evidence="4" id="KW-0597">Phosphoprotein</keyword>
<dbReference type="Proteomes" id="UP000481872">
    <property type="component" value="Unassembled WGS sequence"/>
</dbReference>
<dbReference type="PROSITE" id="PS50109">
    <property type="entry name" value="HIS_KIN"/>
    <property type="match status" value="1"/>
</dbReference>
<dbReference type="PANTHER" id="PTHR45528">
    <property type="entry name" value="SENSOR HISTIDINE KINASE CPXA"/>
    <property type="match status" value="1"/>
</dbReference>
<evidence type="ECO:0000256" key="8">
    <source>
        <dbReference type="ARBA" id="ARBA00022989"/>
    </source>
</evidence>
<dbReference type="SUPFAM" id="SSF55874">
    <property type="entry name" value="ATPase domain of HSP90 chaperone/DNA topoisomerase II/histidine kinase"/>
    <property type="match status" value="1"/>
</dbReference>
<comment type="catalytic activity">
    <reaction evidence="1">
        <text>ATP + protein L-histidine = ADP + protein N-phospho-L-histidine.</text>
        <dbReference type="EC" id="2.7.13.3"/>
    </reaction>
</comment>
<dbReference type="GO" id="GO:0000155">
    <property type="term" value="F:phosphorelay sensor kinase activity"/>
    <property type="evidence" value="ECO:0007669"/>
    <property type="project" value="InterPro"/>
</dbReference>
<dbReference type="Gene3D" id="3.30.565.10">
    <property type="entry name" value="Histidine kinase-like ATPase, C-terminal domain"/>
    <property type="match status" value="1"/>
</dbReference>
<dbReference type="AlphaFoldDB" id="A0A6M0H0H1"/>
<reference evidence="13 14" key="1">
    <citation type="submission" date="2020-02" db="EMBL/GenBank/DDBJ databases">
        <title>Genome assembly of a novel Clostridium senegalense strain.</title>
        <authorList>
            <person name="Gupta T.B."/>
            <person name="Jauregui R."/>
            <person name="Maclean P."/>
            <person name="Nawarathana A."/>
            <person name="Brightwell G."/>
        </authorList>
    </citation>
    <scope>NUCLEOTIDE SEQUENCE [LARGE SCALE GENOMIC DNA]</scope>
    <source>
        <strain evidence="13 14">AGRFS4</strain>
    </source>
</reference>
<dbReference type="SMART" id="SM00388">
    <property type="entry name" value="HisKA"/>
    <property type="match status" value="1"/>
</dbReference>
<dbReference type="InterPro" id="IPR005467">
    <property type="entry name" value="His_kinase_dom"/>
</dbReference>